<accession>A0A1F5JDR7</accession>
<name>A0A1F5JDR7_9BACT</name>
<sequence length="62" mass="6803">MRADRKEIGPTSVDLRWSPTTDYGGAYDSIGNGDNEPVAQIATTDIRRGEIVFGTRDVFKGK</sequence>
<organism evidence="1 2">
    <name type="scientific">Candidatus Daviesbacteria bacterium RIFCSPHIGHO2_02_FULL_39_12</name>
    <dbReference type="NCBI Taxonomy" id="1797770"/>
    <lineage>
        <taxon>Bacteria</taxon>
        <taxon>Candidatus Daviesiibacteriota</taxon>
    </lineage>
</organism>
<evidence type="ECO:0000313" key="1">
    <source>
        <dbReference type="EMBL" id="OGE26712.1"/>
    </source>
</evidence>
<protein>
    <submittedName>
        <fullName evidence="1">Uncharacterized protein</fullName>
    </submittedName>
</protein>
<dbReference type="AlphaFoldDB" id="A0A1F5JDR7"/>
<evidence type="ECO:0000313" key="2">
    <source>
        <dbReference type="Proteomes" id="UP000177042"/>
    </source>
</evidence>
<comment type="caution">
    <text evidence="1">The sequence shown here is derived from an EMBL/GenBank/DDBJ whole genome shotgun (WGS) entry which is preliminary data.</text>
</comment>
<dbReference type="Proteomes" id="UP000177042">
    <property type="component" value="Unassembled WGS sequence"/>
</dbReference>
<proteinExistence type="predicted"/>
<gene>
    <name evidence="1" type="ORF">A3C26_01120</name>
</gene>
<reference evidence="1 2" key="1">
    <citation type="journal article" date="2016" name="Nat. Commun.">
        <title>Thousands of microbial genomes shed light on interconnected biogeochemical processes in an aquifer system.</title>
        <authorList>
            <person name="Anantharaman K."/>
            <person name="Brown C.T."/>
            <person name="Hug L.A."/>
            <person name="Sharon I."/>
            <person name="Castelle C.J."/>
            <person name="Probst A.J."/>
            <person name="Thomas B.C."/>
            <person name="Singh A."/>
            <person name="Wilkins M.J."/>
            <person name="Karaoz U."/>
            <person name="Brodie E.L."/>
            <person name="Williams K.H."/>
            <person name="Hubbard S.S."/>
            <person name="Banfield J.F."/>
        </authorList>
    </citation>
    <scope>NUCLEOTIDE SEQUENCE [LARGE SCALE GENOMIC DNA]</scope>
</reference>
<dbReference type="EMBL" id="MFCX01000005">
    <property type="protein sequence ID" value="OGE26712.1"/>
    <property type="molecule type" value="Genomic_DNA"/>
</dbReference>